<dbReference type="InterPro" id="IPR011333">
    <property type="entry name" value="SKP1/BTB/POZ_sf"/>
</dbReference>
<dbReference type="SUPFAM" id="SSF54695">
    <property type="entry name" value="POZ domain"/>
    <property type="match status" value="1"/>
</dbReference>
<evidence type="ECO:0000313" key="2">
    <source>
        <dbReference type="Proteomes" id="UP001274830"/>
    </source>
</evidence>
<proteinExistence type="predicted"/>
<keyword evidence="2" id="KW-1185">Reference proteome</keyword>
<dbReference type="AlphaFoldDB" id="A0AAE1C1Z9"/>
<evidence type="ECO:0000313" key="1">
    <source>
        <dbReference type="EMBL" id="KAK3675075.1"/>
    </source>
</evidence>
<dbReference type="EMBL" id="JAUTXT010000016">
    <property type="protein sequence ID" value="KAK3675075.1"/>
    <property type="molecule type" value="Genomic_DNA"/>
</dbReference>
<dbReference type="PANTHER" id="PTHR47843">
    <property type="entry name" value="BTB DOMAIN-CONTAINING PROTEIN-RELATED"/>
    <property type="match status" value="1"/>
</dbReference>
<protein>
    <submittedName>
        <fullName evidence="1">Kti12, chromatin associated</fullName>
    </submittedName>
</protein>
<accession>A0AAE1C1Z9</accession>
<name>A0AAE1C1Z9_9PEZI</name>
<dbReference type="Proteomes" id="UP001274830">
    <property type="component" value="Unassembled WGS sequence"/>
</dbReference>
<organism evidence="1 2">
    <name type="scientific">Recurvomyces mirabilis</name>
    <dbReference type="NCBI Taxonomy" id="574656"/>
    <lineage>
        <taxon>Eukaryota</taxon>
        <taxon>Fungi</taxon>
        <taxon>Dikarya</taxon>
        <taxon>Ascomycota</taxon>
        <taxon>Pezizomycotina</taxon>
        <taxon>Dothideomycetes</taxon>
        <taxon>Dothideomycetidae</taxon>
        <taxon>Mycosphaerellales</taxon>
        <taxon>Teratosphaeriaceae</taxon>
        <taxon>Recurvomyces</taxon>
    </lineage>
</organism>
<sequence>MTSLPIAVIVGEGEAQRTFYVSEDALLRNSGYFLAACKGQWRGGNDGQSIPLPDDDPAAFEAFARFAYHGYIFPVISAVTTSYIASDNQPGRDAFCNEVDFLASCWILGDKLLATEFKDAALDALVDPLNKACRVPAGVHGRVYTSTAGPNGLRRLLVDVAVYKWPNDILLEDRAGQRYWELFRNVAARYKELGGTVIEGNGPIYDGGCWYHDHGDGECYRSKTRTREV</sequence>
<reference evidence="1" key="1">
    <citation type="submission" date="2023-07" db="EMBL/GenBank/DDBJ databases">
        <title>Black Yeasts Isolated from many extreme environments.</title>
        <authorList>
            <person name="Coleine C."/>
            <person name="Stajich J.E."/>
            <person name="Selbmann L."/>
        </authorList>
    </citation>
    <scope>NUCLEOTIDE SEQUENCE</scope>
    <source>
        <strain evidence="1">CCFEE 5485</strain>
    </source>
</reference>
<dbReference type="Gene3D" id="3.30.710.10">
    <property type="entry name" value="Potassium Channel Kv1.1, Chain A"/>
    <property type="match status" value="1"/>
</dbReference>
<comment type="caution">
    <text evidence="1">The sequence shown here is derived from an EMBL/GenBank/DDBJ whole genome shotgun (WGS) entry which is preliminary data.</text>
</comment>
<gene>
    <name evidence="1" type="primary">KTI12_1</name>
    <name evidence="1" type="ORF">LTR78_005009</name>
</gene>
<dbReference type="PANTHER" id="PTHR47843:SF2">
    <property type="entry name" value="BTB DOMAIN-CONTAINING PROTEIN"/>
    <property type="match status" value="1"/>
</dbReference>